<feature type="signal peptide" evidence="1">
    <location>
        <begin position="1"/>
        <end position="34"/>
    </location>
</feature>
<keyword evidence="3" id="KW-1185">Reference proteome</keyword>
<dbReference type="OrthoDB" id="9808254at2"/>
<name>A0A327JJT5_9HYPH</name>
<evidence type="ECO:0008006" key="4">
    <source>
        <dbReference type="Google" id="ProtNLM"/>
    </source>
</evidence>
<evidence type="ECO:0000256" key="1">
    <source>
        <dbReference type="SAM" id="SignalP"/>
    </source>
</evidence>
<dbReference type="EMBL" id="NPEV01000027">
    <property type="protein sequence ID" value="RAI26700.1"/>
    <property type="molecule type" value="Genomic_DNA"/>
</dbReference>
<dbReference type="RefSeq" id="WP_111434841.1">
    <property type="nucleotide sequence ID" value="NZ_JACIGG010000026.1"/>
</dbReference>
<keyword evidence="1" id="KW-0732">Signal</keyword>
<dbReference type="InterPro" id="IPR010634">
    <property type="entry name" value="DUF1223"/>
</dbReference>
<comment type="caution">
    <text evidence="2">The sequence shown here is derived from an EMBL/GenBank/DDBJ whole genome shotgun (WGS) entry which is preliminary data.</text>
</comment>
<organism evidence="2 3">
    <name type="scientific">Rhodobium orientis</name>
    <dbReference type="NCBI Taxonomy" id="34017"/>
    <lineage>
        <taxon>Bacteria</taxon>
        <taxon>Pseudomonadati</taxon>
        <taxon>Pseudomonadota</taxon>
        <taxon>Alphaproteobacteria</taxon>
        <taxon>Hyphomicrobiales</taxon>
        <taxon>Rhodobiaceae</taxon>
        <taxon>Rhodobium</taxon>
    </lineage>
</organism>
<accession>A0A327JJT5</accession>
<dbReference type="InterPro" id="IPR036249">
    <property type="entry name" value="Thioredoxin-like_sf"/>
</dbReference>
<dbReference type="SUPFAM" id="SSF52833">
    <property type="entry name" value="Thioredoxin-like"/>
    <property type="match status" value="1"/>
</dbReference>
<sequence>MTKGLRRFPGGLTMVRAVAAPAMFLALAAGIGHALPAAAGPKAVIELFTSQGCSSCPPADRLAGTLSHDKDLIVLSLPVDYWDYLGWKDTLARPEFTDRQKAYSRVLGNTGVYTPQVIVNGREHVIGSDAQGISIAVKRQMNRYDGLPVPVSLGSDGNKLTVVVGSEGADGTKLLAGGSATLWLVTYEPAREVPIGRGENSGRTITYTNVVRTIQPIGMWDGGHKTIELPRDEILKKGAGMACAVLLQRDLAGRPGAILGAAKM</sequence>
<dbReference type="PANTHER" id="PTHR36057:SF1">
    <property type="entry name" value="LIPOPROTEIN LIPID ATTACHMENT SITE-LIKE PROTEIN, PUTATIVE (DUF1223)-RELATED"/>
    <property type="match status" value="1"/>
</dbReference>
<evidence type="ECO:0000313" key="2">
    <source>
        <dbReference type="EMBL" id="RAI26700.1"/>
    </source>
</evidence>
<feature type="chain" id="PRO_5016337113" description="DUF1223 domain-containing protein" evidence="1">
    <location>
        <begin position="35"/>
        <end position="264"/>
    </location>
</feature>
<reference evidence="2 3" key="1">
    <citation type="submission" date="2017-07" db="EMBL/GenBank/DDBJ databases">
        <title>Draft Genome Sequences of Select Purple Nonsulfur Bacteria.</title>
        <authorList>
            <person name="Lasarre B."/>
            <person name="Mckinlay J.B."/>
        </authorList>
    </citation>
    <scope>NUCLEOTIDE SEQUENCE [LARGE SCALE GENOMIC DNA]</scope>
    <source>
        <strain evidence="2 3">DSM 11290</strain>
    </source>
</reference>
<evidence type="ECO:0000313" key="3">
    <source>
        <dbReference type="Proteomes" id="UP000249299"/>
    </source>
</evidence>
<dbReference type="Proteomes" id="UP000249299">
    <property type="component" value="Unassembled WGS sequence"/>
</dbReference>
<dbReference type="Pfam" id="PF06764">
    <property type="entry name" value="DUF1223"/>
    <property type="match status" value="1"/>
</dbReference>
<protein>
    <recommendedName>
        <fullName evidence="4">DUF1223 domain-containing protein</fullName>
    </recommendedName>
</protein>
<dbReference type="PANTHER" id="PTHR36057">
    <property type="match status" value="1"/>
</dbReference>
<proteinExistence type="predicted"/>
<dbReference type="AlphaFoldDB" id="A0A327JJT5"/>
<gene>
    <name evidence="2" type="ORF">CH339_13025</name>
</gene>